<sequence>MKNGNHGVHGDQGTTGKNKLFGFFSPVRPVFPVVRIQGVNREFFRSHPLLRRPESVKNL</sequence>
<dbReference type="Proteomes" id="UP000199648">
    <property type="component" value="Unassembled WGS sequence"/>
</dbReference>
<keyword evidence="2" id="KW-1185">Reference proteome</keyword>
<reference evidence="1 2" key="1">
    <citation type="submission" date="2016-10" db="EMBL/GenBank/DDBJ databases">
        <authorList>
            <person name="de Groot N.N."/>
        </authorList>
    </citation>
    <scope>NUCLEOTIDE SEQUENCE [LARGE SCALE GENOMIC DNA]</scope>
    <source>
        <strain evidence="1 2">HLD2</strain>
    </source>
</reference>
<proteinExistence type="predicted"/>
<dbReference type="EMBL" id="FMWD01000002">
    <property type="protein sequence ID" value="SCZ52691.1"/>
    <property type="molecule type" value="Genomic_DNA"/>
</dbReference>
<organism evidence="1 2">
    <name type="scientific">Thiohalomonas denitrificans</name>
    <dbReference type="NCBI Taxonomy" id="415747"/>
    <lineage>
        <taxon>Bacteria</taxon>
        <taxon>Pseudomonadati</taxon>
        <taxon>Pseudomonadota</taxon>
        <taxon>Gammaproteobacteria</taxon>
        <taxon>Thiohalomonadales</taxon>
        <taxon>Thiohalomonadaceae</taxon>
        <taxon>Thiohalomonas</taxon>
    </lineage>
</organism>
<accession>A0A1G5PU10</accession>
<protein>
    <submittedName>
        <fullName evidence="1">Uncharacterized protein</fullName>
    </submittedName>
</protein>
<name>A0A1G5PU10_9GAMM</name>
<gene>
    <name evidence="1" type="ORF">SAMN03097708_00786</name>
</gene>
<dbReference type="AlphaFoldDB" id="A0A1G5PU10"/>
<evidence type="ECO:0000313" key="2">
    <source>
        <dbReference type="Proteomes" id="UP000199648"/>
    </source>
</evidence>
<evidence type="ECO:0000313" key="1">
    <source>
        <dbReference type="EMBL" id="SCZ52691.1"/>
    </source>
</evidence>